<keyword evidence="5 13" id="KW-1003">Cell membrane</keyword>
<dbReference type="Gene3D" id="2.70.98.90">
    <property type="match status" value="1"/>
</dbReference>
<organism evidence="17 18">
    <name type="scientific">Luteimonas padinae</name>
    <dbReference type="NCBI Taxonomy" id="1714359"/>
    <lineage>
        <taxon>Bacteria</taxon>
        <taxon>Pseudomonadati</taxon>
        <taxon>Pseudomonadota</taxon>
        <taxon>Gammaproteobacteria</taxon>
        <taxon>Lysobacterales</taxon>
        <taxon>Lysobacteraceae</taxon>
        <taxon>Luteimonas</taxon>
    </lineage>
</organism>
<protein>
    <recommendedName>
        <fullName evidence="3 13">Membrane protein insertase YidC</fullName>
    </recommendedName>
    <alternativeName>
        <fullName evidence="12 13">Foldase YidC</fullName>
    </alternativeName>
    <alternativeName>
        <fullName evidence="11 13">Membrane integrase YidC</fullName>
    </alternativeName>
    <alternativeName>
        <fullName evidence="13">Membrane protein YidC</fullName>
    </alternativeName>
</protein>
<dbReference type="PRINTS" id="PR01900">
    <property type="entry name" value="YIDCPROTEIN"/>
</dbReference>
<evidence type="ECO:0000256" key="8">
    <source>
        <dbReference type="ARBA" id="ARBA00022989"/>
    </source>
</evidence>
<dbReference type="PANTHER" id="PTHR12428">
    <property type="entry name" value="OXA1"/>
    <property type="match status" value="1"/>
</dbReference>
<dbReference type="EMBL" id="JBHLTF010000007">
    <property type="protein sequence ID" value="MFC0716781.1"/>
    <property type="molecule type" value="Genomic_DNA"/>
</dbReference>
<keyword evidence="7 13" id="KW-0653">Protein transport</keyword>
<comment type="caution">
    <text evidence="17">The sequence shown here is derived from an EMBL/GenBank/DDBJ whole genome shotgun (WGS) entry which is preliminary data.</text>
</comment>
<keyword evidence="8 13" id="KW-1133">Transmembrane helix</keyword>
<dbReference type="InterPro" id="IPR001708">
    <property type="entry name" value="YidC/ALB3/OXA1/COX18"/>
</dbReference>
<feature type="region of interest" description="Disordered" evidence="14">
    <location>
        <begin position="30"/>
        <end position="61"/>
    </location>
</feature>
<keyword evidence="18" id="KW-1185">Reference proteome</keyword>
<evidence type="ECO:0000256" key="3">
    <source>
        <dbReference type="ARBA" id="ARBA00015325"/>
    </source>
</evidence>
<feature type="transmembrane region" description="Helical" evidence="13">
    <location>
        <begin position="529"/>
        <end position="550"/>
    </location>
</feature>
<evidence type="ECO:0000256" key="9">
    <source>
        <dbReference type="ARBA" id="ARBA00023136"/>
    </source>
</evidence>
<dbReference type="Proteomes" id="UP001589898">
    <property type="component" value="Unassembled WGS sequence"/>
</dbReference>
<dbReference type="PANTHER" id="PTHR12428:SF65">
    <property type="entry name" value="CYTOCHROME C OXIDASE ASSEMBLY PROTEIN COX18, MITOCHONDRIAL"/>
    <property type="match status" value="1"/>
</dbReference>
<feature type="transmembrane region" description="Helical" evidence="13">
    <location>
        <begin position="496"/>
        <end position="517"/>
    </location>
</feature>
<evidence type="ECO:0000256" key="12">
    <source>
        <dbReference type="ARBA" id="ARBA00033342"/>
    </source>
</evidence>
<sequence>MNQTRTFLIFAWLMVATLLWMEWGKEQREPLPTAQATTAAADPAATVPGAPEAIPGAPAVPGAVPEAPQVAAVPGSNPQAAAAPAAEGLVHVRTDVLDLALRGGSIARADLLQFPQTRDDDSAPVRMFDDAPERFYAAQSGWVSATSAAPSHESGFVAESPGTEYALADNADTLEVPFVWHGADGVSIRRSYVFTRGSYVVEVRDTVYNRSDSLWQGHVYRQLVRLPQVLKTGWTNPESFSLYGATWFSPGEGYSRVRYADFADEGPVNVRQSGGWLAMLQHHFFSAWIPGGSDEVTISLHTVPGPAGGMHHLIREVGPGLAVAPGDQASTSARLWVGPKLVGQIKAQGVPGLDRAVDYSRFSIFAVLGEGLFWILDKLHSLLQNWGWSIIGLVVVVKAVLYPLSKAQYQSMAKMRKFQPRIQQLKERYGDDKQKFQVAMMELYKKEKINPVGGCLPVLLQMPIWLALYWVLLESVELRHAPWIGWIQDLTARDPYFILPVLNILVMWGTQKLAPMVGMDPMQQKMMQLMPLVFGVFMIFFPSGLVLYWVTNGALGLLQQWWLIRKFADKPDAGGDRPAKAVARD</sequence>
<keyword evidence="10 13" id="KW-0143">Chaperone</keyword>
<evidence type="ECO:0000256" key="10">
    <source>
        <dbReference type="ARBA" id="ARBA00023186"/>
    </source>
</evidence>
<dbReference type="InterPro" id="IPR047196">
    <property type="entry name" value="YidC_ALB_C"/>
</dbReference>
<comment type="subcellular location">
    <subcellularLocation>
        <location evidence="1">Cell inner membrane</location>
        <topology evidence="1">Multi-pass membrane protein</topology>
    </subcellularLocation>
    <subcellularLocation>
        <location evidence="13">Cell membrane</location>
        <topology evidence="13">Multi-pass membrane protein</topology>
    </subcellularLocation>
</comment>
<name>A0ABV6STL9_9GAMM</name>
<evidence type="ECO:0000256" key="2">
    <source>
        <dbReference type="ARBA" id="ARBA00010527"/>
    </source>
</evidence>
<dbReference type="NCBIfam" id="NF002352">
    <property type="entry name" value="PRK01318.1-3"/>
    <property type="match status" value="1"/>
</dbReference>
<dbReference type="InterPro" id="IPR038221">
    <property type="entry name" value="YidC_periplasmic_sf"/>
</dbReference>
<proteinExistence type="inferred from homology"/>
<gene>
    <name evidence="13 17" type="primary">yidC</name>
    <name evidence="17" type="ORF">ACFFFU_03245</name>
</gene>
<evidence type="ECO:0000256" key="11">
    <source>
        <dbReference type="ARBA" id="ARBA00033245"/>
    </source>
</evidence>
<dbReference type="CDD" id="cd20070">
    <property type="entry name" value="5TM_YidC_Alb3"/>
    <property type="match status" value="1"/>
</dbReference>
<evidence type="ECO:0000259" key="15">
    <source>
        <dbReference type="Pfam" id="PF02096"/>
    </source>
</evidence>
<reference evidence="17 18" key="1">
    <citation type="submission" date="2024-09" db="EMBL/GenBank/DDBJ databases">
        <authorList>
            <person name="Sun Q."/>
            <person name="Mori K."/>
        </authorList>
    </citation>
    <scope>NUCLEOTIDE SEQUENCE [LARGE SCALE GENOMIC DNA]</scope>
    <source>
        <strain evidence="17 18">KCTC 52403</strain>
    </source>
</reference>
<dbReference type="NCBIfam" id="TIGR03593">
    <property type="entry name" value="yidC_nterm"/>
    <property type="match status" value="1"/>
</dbReference>
<dbReference type="RefSeq" id="WP_189499136.1">
    <property type="nucleotide sequence ID" value="NZ_BMZT01000013.1"/>
</dbReference>
<evidence type="ECO:0000256" key="5">
    <source>
        <dbReference type="ARBA" id="ARBA00022475"/>
    </source>
</evidence>
<dbReference type="CDD" id="cd19961">
    <property type="entry name" value="EcYidC-like_peri"/>
    <property type="match status" value="1"/>
</dbReference>
<feature type="domain" description="Membrane insertase YidC N-terminal" evidence="16">
    <location>
        <begin position="90"/>
        <end position="374"/>
    </location>
</feature>
<keyword evidence="9 13" id="KW-0472">Membrane</keyword>
<evidence type="ECO:0000256" key="7">
    <source>
        <dbReference type="ARBA" id="ARBA00022927"/>
    </source>
</evidence>
<accession>A0ABV6STL9</accession>
<evidence type="ECO:0000259" key="16">
    <source>
        <dbReference type="Pfam" id="PF14849"/>
    </source>
</evidence>
<evidence type="ECO:0000313" key="18">
    <source>
        <dbReference type="Proteomes" id="UP001589898"/>
    </source>
</evidence>
<keyword evidence="4 13" id="KW-0813">Transport</keyword>
<comment type="function">
    <text evidence="13">Required for the insertion and/or proper folding and/or complex formation of integral membrane proteins into the membrane. Involved in integration of membrane proteins that insert both dependently and independently of the Sec translocase complex, as well as at least some lipoproteins. Aids folding of multispanning membrane proteins.</text>
</comment>
<feature type="transmembrane region" description="Helical" evidence="13">
    <location>
        <begin position="386"/>
        <end position="405"/>
    </location>
</feature>
<comment type="subunit">
    <text evidence="13">Interacts with the Sec translocase complex via SecD. Specifically interacts with transmembrane segments of nascent integral membrane proteins during membrane integration.</text>
</comment>
<evidence type="ECO:0000313" key="17">
    <source>
        <dbReference type="EMBL" id="MFC0716781.1"/>
    </source>
</evidence>
<evidence type="ECO:0000256" key="13">
    <source>
        <dbReference type="HAMAP-Rule" id="MF_01810"/>
    </source>
</evidence>
<evidence type="ECO:0000256" key="14">
    <source>
        <dbReference type="SAM" id="MobiDB-lite"/>
    </source>
</evidence>
<dbReference type="InterPro" id="IPR028053">
    <property type="entry name" value="Membr_insert_YidC_N"/>
</dbReference>
<dbReference type="Pfam" id="PF02096">
    <property type="entry name" value="60KD_IMP"/>
    <property type="match status" value="1"/>
</dbReference>
<feature type="compositionally biased region" description="Low complexity" evidence="14">
    <location>
        <begin position="32"/>
        <end position="61"/>
    </location>
</feature>
<dbReference type="HAMAP" id="MF_01810">
    <property type="entry name" value="YidC_type1"/>
    <property type="match status" value="1"/>
</dbReference>
<dbReference type="PRINTS" id="PR00701">
    <property type="entry name" value="60KDINNERMP"/>
</dbReference>
<dbReference type="InterPro" id="IPR028055">
    <property type="entry name" value="YidC/Oxa/ALB_C"/>
</dbReference>
<feature type="domain" description="Membrane insertase YidC/Oxa/ALB C-terminal" evidence="15">
    <location>
        <begin position="386"/>
        <end position="564"/>
    </location>
</feature>
<evidence type="ECO:0000256" key="1">
    <source>
        <dbReference type="ARBA" id="ARBA00004429"/>
    </source>
</evidence>
<evidence type="ECO:0000256" key="6">
    <source>
        <dbReference type="ARBA" id="ARBA00022692"/>
    </source>
</evidence>
<evidence type="ECO:0000256" key="4">
    <source>
        <dbReference type="ARBA" id="ARBA00022448"/>
    </source>
</evidence>
<comment type="similarity">
    <text evidence="2 13">Belongs to the OXA1/ALB3/YidC family. Type 1 subfamily.</text>
</comment>
<keyword evidence="6 13" id="KW-0812">Transmembrane</keyword>
<feature type="transmembrane region" description="Helical" evidence="13">
    <location>
        <begin position="449"/>
        <end position="472"/>
    </location>
</feature>
<dbReference type="NCBIfam" id="TIGR03592">
    <property type="entry name" value="yidC_oxa1_cterm"/>
    <property type="match status" value="1"/>
</dbReference>
<dbReference type="InterPro" id="IPR019998">
    <property type="entry name" value="Membr_insert_YidC"/>
</dbReference>
<dbReference type="Pfam" id="PF14849">
    <property type="entry name" value="YidC_periplas"/>
    <property type="match status" value="1"/>
</dbReference>